<dbReference type="Pfam" id="PF00069">
    <property type="entry name" value="Pkinase"/>
    <property type="match status" value="1"/>
</dbReference>
<feature type="compositionally biased region" description="Basic and acidic residues" evidence="2">
    <location>
        <begin position="647"/>
        <end position="666"/>
    </location>
</feature>
<evidence type="ECO:0000256" key="1">
    <source>
        <dbReference type="SAM" id="Coils"/>
    </source>
</evidence>
<feature type="region of interest" description="Disordered" evidence="2">
    <location>
        <begin position="579"/>
        <end position="601"/>
    </location>
</feature>
<feature type="region of interest" description="Disordered" evidence="2">
    <location>
        <begin position="646"/>
        <end position="687"/>
    </location>
</feature>
<keyword evidence="5" id="KW-1185">Reference proteome</keyword>
<dbReference type="AlphaFoldDB" id="A0A518IV06"/>
<name>A0A518IV06_9BACT</name>
<sequence length="687" mass="78697">MNAREATESRFLDTLRRSQLLADEEIDPFVERRGLSDAEDSAIAREFLNAQLLTPFQAKYLMHGRWRGLVIGKYRIFEPVSAGGMGEIYLARQSESDTPVAIKILRSELRESVRMIERFRLEAFAVMTLKHPNLMRGIEYDAIESMRRETHYLVTEFVPGPNLYELTVIRRQLPWQQACDIVQQAALGLHYAHEHGFVHRDVKPGNLIVSSSGIVKVVDFGLAQYKGEDESFGFSLRKRRGTERFAAPEQSVTDYPIDPRTDVYSLGCTLFFALCGRPPSDDSPDLYPSSKTGISRLLAHRDDLPDNLLPIIKRMLRRKPEQRFATAAEVAAELAPFSKRLSVDINYPALLRAREKSRRSGASWNTEAKVAATTEETELPHTLESHRAAVLNAFAADHDLPAELRQADQAPDQGIDRFAEIYRRHRQQVDRLSERIEALEQSLRESRATASELRTQLGAKEIEKQQVIAENREIVELMRHEAIAVNNAEHDQETAQQRQQIERLEQSLQTTSQQLDDLQTRFNQEIAQRDRTHARAIDDLGQQLAATREMFQRERAKRQRTAHHIRQLRAQTHRINEQLHDAKQQQSQSAAAAETEHQARKRAETLLSHCTDRLNEVVRRANALSTQVTAMFSQLSSHQAEENFFESYEKACESDDDSPHRTHQMLDEFLEDSSPLDSLPNHYSDDE</sequence>
<dbReference type="Gene3D" id="1.10.510.10">
    <property type="entry name" value="Transferase(Phosphotransferase) domain 1"/>
    <property type="match status" value="1"/>
</dbReference>
<dbReference type="InterPro" id="IPR011009">
    <property type="entry name" value="Kinase-like_dom_sf"/>
</dbReference>
<dbReference type="Proteomes" id="UP000316770">
    <property type="component" value="Chromosome"/>
</dbReference>
<dbReference type="GO" id="GO:0004674">
    <property type="term" value="F:protein serine/threonine kinase activity"/>
    <property type="evidence" value="ECO:0007669"/>
    <property type="project" value="UniProtKB-EC"/>
</dbReference>
<dbReference type="SUPFAM" id="SSF56112">
    <property type="entry name" value="Protein kinase-like (PK-like)"/>
    <property type="match status" value="1"/>
</dbReference>
<feature type="compositionally biased region" description="Low complexity" evidence="2">
    <location>
        <begin position="584"/>
        <end position="593"/>
    </location>
</feature>
<accession>A0A518IV06</accession>
<evidence type="ECO:0000313" key="4">
    <source>
        <dbReference type="EMBL" id="QDV56919.1"/>
    </source>
</evidence>
<evidence type="ECO:0000259" key="3">
    <source>
        <dbReference type="PROSITE" id="PS50011"/>
    </source>
</evidence>
<dbReference type="GO" id="GO:0005524">
    <property type="term" value="F:ATP binding"/>
    <property type="evidence" value="ECO:0007669"/>
    <property type="project" value="InterPro"/>
</dbReference>
<keyword evidence="1" id="KW-0175">Coiled coil</keyword>
<evidence type="ECO:0000313" key="5">
    <source>
        <dbReference type="Proteomes" id="UP000316770"/>
    </source>
</evidence>
<dbReference type="PANTHER" id="PTHR24348">
    <property type="entry name" value="SERINE/THREONINE-PROTEIN KINASE UNC-51-RELATED"/>
    <property type="match status" value="1"/>
</dbReference>
<protein>
    <submittedName>
        <fullName evidence="4">Serine/threonine-protein kinase PknB</fullName>
        <ecNumber evidence="4">2.7.11.1</ecNumber>
    </submittedName>
</protein>
<dbReference type="InterPro" id="IPR000719">
    <property type="entry name" value="Prot_kinase_dom"/>
</dbReference>
<feature type="coiled-coil region" evidence="1">
    <location>
        <begin position="415"/>
        <end position="456"/>
    </location>
</feature>
<evidence type="ECO:0000256" key="2">
    <source>
        <dbReference type="SAM" id="MobiDB-lite"/>
    </source>
</evidence>
<dbReference type="GO" id="GO:0005737">
    <property type="term" value="C:cytoplasm"/>
    <property type="evidence" value="ECO:0007669"/>
    <property type="project" value="TreeGrafter"/>
</dbReference>
<dbReference type="PROSITE" id="PS00108">
    <property type="entry name" value="PROTEIN_KINASE_ST"/>
    <property type="match status" value="1"/>
</dbReference>
<feature type="coiled-coil region" evidence="1">
    <location>
        <begin position="487"/>
        <end position="528"/>
    </location>
</feature>
<keyword evidence="4" id="KW-0418">Kinase</keyword>
<dbReference type="InterPro" id="IPR008271">
    <property type="entry name" value="Ser/Thr_kinase_AS"/>
</dbReference>
<dbReference type="EC" id="2.7.11.1" evidence="4"/>
<reference evidence="4 5" key="1">
    <citation type="submission" date="2019-02" db="EMBL/GenBank/DDBJ databases">
        <title>Deep-cultivation of Planctomycetes and their phenomic and genomic characterization uncovers novel biology.</title>
        <authorList>
            <person name="Wiegand S."/>
            <person name="Jogler M."/>
            <person name="Boedeker C."/>
            <person name="Pinto D."/>
            <person name="Vollmers J."/>
            <person name="Rivas-Marin E."/>
            <person name="Kohn T."/>
            <person name="Peeters S.H."/>
            <person name="Heuer A."/>
            <person name="Rast P."/>
            <person name="Oberbeckmann S."/>
            <person name="Bunk B."/>
            <person name="Jeske O."/>
            <person name="Meyerdierks A."/>
            <person name="Storesund J.E."/>
            <person name="Kallscheuer N."/>
            <person name="Luecker S."/>
            <person name="Lage O.M."/>
            <person name="Pohl T."/>
            <person name="Merkel B.J."/>
            <person name="Hornburger P."/>
            <person name="Mueller R.-W."/>
            <person name="Bruemmer F."/>
            <person name="Labrenz M."/>
            <person name="Spormann A.M."/>
            <person name="Op den Camp H."/>
            <person name="Overmann J."/>
            <person name="Amann R."/>
            <person name="Jetten M.S.M."/>
            <person name="Mascher T."/>
            <person name="Medema M.H."/>
            <person name="Devos D.P."/>
            <person name="Kaster A.-K."/>
            <person name="Ovreas L."/>
            <person name="Rohde M."/>
            <person name="Galperin M.Y."/>
            <person name="Jogler C."/>
        </authorList>
    </citation>
    <scope>NUCLEOTIDE SEQUENCE [LARGE SCALE GENOMIC DNA]</scope>
    <source>
        <strain evidence="4 5">Mal33</strain>
    </source>
</reference>
<feature type="domain" description="Protein kinase" evidence="3">
    <location>
        <begin position="74"/>
        <end position="338"/>
    </location>
</feature>
<dbReference type="RefSeq" id="WP_145285884.1">
    <property type="nucleotide sequence ID" value="NZ_CP036318.1"/>
</dbReference>
<keyword evidence="4" id="KW-0808">Transferase</keyword>
<dbReference type="CDD" id="cd14014">
    <property type="entry name" value="STKc_PknB_like"/>
    <property type="match status" value="1"/>
</dbReference>
<organism evidence="4 5">
    <name type="scientific">Rosistilla oblonga</name>
    <dbReference type="NCBI Taxonomy" id="2527990"/>
    <lineage>
        <taxon>Bacteria</taxon>
        <taxon>Pseudomonadati</taxon>
        <taxon>Planctomycetota</taxon>
        <taxon>Planctomycetia</taxon>
        <taxon>Pirellulales</taxon>
        <taxon>Pirellulaceae</taxon>
        <taxon>Rosistilla</taxon>
    </lineage>
</organism>
<proteinExistence type="predicted"/>
<dbReference type="SMART" id="SM00220">
    <property type="entry name" value="S_TKc"/>
    <property type="match status" value="1"/>
</dbReference>
<dbReference type="PROSITE" id="PS50011">
    <property type="entry name" value="PROTEIN_KINASE_DOM"/>
    <property type="match status" value="1"/>
</dbReference>
<dbReference type="Gene3D" id="3.30.200.20">
    <property type="entry name" value="Phosphorylase Kinase, domain 1"/>
    <property type="match status" value="1"/>
</dbReference>
<dbReference type="InterPro" id="IPR045269">
    <property type="entry name" value="Atg1-like"/>
</dbReference>
<dbReference type="EMBL" id="CP036318">
    <property type="protein sequence ID" value="QDV56919.1"/>
    <property type="molecule type" value="Genomic_DNA"/>
</dbReference>
<gene>
    <name evidence="4" type="primary">pknB_13</name>
    <name evidence="4" type="ORF">Mal33_29200</name>
</gene>